<dbReference type="Pfam" id="PF07635">
    <property type="entry name" value="PSCyt1"/>
    <property type="match status" value="1"/>
</dbReference>
<evidence type="ECO:0000313" key="7">
    <source>
        <dbReference type="Proteomes" id="UP000319576"/>
    </source>
</evidence>
<dbReference type="Pfam" id="PF12894">
    <property type="entry name" value="ANAPC4_WD40"/>
    <property type="match status" value="1"/>
</dbReference>
<keyword evidence="2 4" id="KW-0479">Metal-binding</keyword>
<keyword evidence="1 4" id="KW-0349">Heme</keyword>
<dbReference type="SUPFAM" id="SSF46626">
    <property type="entry name" value="Cytochrome c"/>
    <property type="match status" value="1"/>
</dbReference>
<name>A0A517XTN9_9BACT</name>
<dbReference type="Gene3D" id="1.10.760.10">
    <property type="entry name" value="Cytochrome c-like domain"/>
    <property type="match status" value="1"/>
</dbReference>
<evidence type="ECO:0000256" key="2">
    <source>
        <dbReference type="ARBA" id="ARBA00022723"/>
    </source>
</evidence>
<evidence type="ECO:0000259" key="5">
    <source>
        <dbReference type="PROSITE" id="PS51007"/>
    </source>
</evidence>
<dbReference type="RefSeq" id="WP_145239157.1">
    <property type="nucleotide sequence ID" value="NZ_CP036273.1"/>
</dbReference>
<dbReference type="AlphaFoldDB" id="A0A517XTN9"/>
<feature type="domain" description="Cytochrome c" evidence="5">
    <location>
        <begin position="27"/>
        <end position="126"/>
    </location>
</feature>
<dbReference type="InterPro" id="IPR001680">
    <property type="entry name" value="WD40_rpt"/>
</dbReference>
<proteinExistence type="predicted"/>
<dbReference type="CDD" id="cd00200">
    <property type="entry name" value="WD40"/>
    <property type="match status" value="1"/>
</dbReference>
<dbReference type="InterPro" id="IPR011429">
    <property type="entry name" value="Cyt_c_Planctomycete-type"/>
</dbReference>
<dbReference type="GO" id="GO:0020037">
    <property type="term" value="F:heme binding"/>
    <property type="evidence" value="ECO:0007669"/>
    <property type="project" value="InterPro"/>
</dbReference>
<evidence type="ECO:0000256" key="1">
    <source>
        <dbReference type="ARBA" id="ARBA00022617"/>
    </source>
</evidence>
<dbReference type="Pfam" id="PF00400">
    <property type="entry name" value="WD40"/>
    <property type="match status" value="1"/>
</dbReference>
<dbReference type="Proteomes" id="UP000319576">
    <property type="component" value="Chromosome"/>
</dbReference>
<dbReference type="InterPro" id="IPR036322">
    <property type="entry name" value="WD40_repeat_dom_sf"/>
</dbReference>
<dbReference type="Gene3D" id="2.130.10.10">
    <property type="entry name" value="YVTN repeat-like/Quinoprotein amine dehydrogenase"/>
    <property type="match status" value="3"/>
</dbReference>
<dbReference type="InterPro" id="IPR024977">
    <property type="entry name" value="Apc4-like_WD40_dom"/>
</dbReference>
<evidence type="ECO:0000256" key="4">
    <source>
        <dbReference type="PROSITE-ProRule" id="PRU00433"/>
    </source>
</evidence>
<reference evidence="6 7" key="1">
    <citation type="submission" date="2019-02" db="EMBL/GenBank/DDBJ databases">
        <title>Deep-cultivation of Planctomycetes and their phenomic and genomic characterization uncovers novel biology.</title>
        <authorList>
            <person name="Wiegand S."/>
            <person name="Jogler M."/>
            <person name="Boedeker C."/>
            <person name="Pinto D."/>
            <person name="Vollmers J."/>
            <person name="Rivas-Marin E."/>
            <person name="Kohn T."/>
            <person name="Peeters S.H."/>
            <person name="Heuer A."/>
            <person name="Rast P."/>
            <person name="Oberbeckmann S."/>
            <person name="Bunk B."/>
            <person name="Jeske O."/>
            <person name="Meyerdierks A."/>
            <person name="Storesund J.E."/>
            <person name="Kallscheuer N."/>
            <person name="Luecker S."/>
            <person name="Lage O.M."/>
            <person name="Pohl T."/>
            <person name="Merkel B.J."/>
            <person name="Hornburger P."/>
            <person name="Mueller R.-W."/>
            <person name="Bruemmer F."/>
            <person name="Labrenz M."/>
            <person name="Spormann A.M."/>
            <person name="Op den Camp H."/>
            <person name="Overmann J."/>
            <person name="Amann R."/>
            <person name="Jetten M.S.M."/>
            <person name="Mascher T."/>
            <person name="Medema M.H."/>
            <person name="Devos D.P."/>
            <person name="Kaster A.-K."/>
            <person name="Ovreas L."/>
            <person name="Rohde M."/>
            <person name="Galperin M.Y."/>
            <person name="Jogler C."/>
        </authorList>
    </citation>
    <scope>NUCLEOTIDE SEQUENCE [LARGE SCALE GENOMIC DNA]</scope>
    <source>
        <strain evidence="6 7">ETA_A1</strain>
    </source>
</reference>
<evidence type="ECO:0000256" key="3">
    <source>
        <dbReference type="ARBA" id="ARBA00023004"/>
    </source>
</evidence>
<dbReference type="PROSITE" id="PS51007">
    <property type="entry name" value="CYTC"/>
    <property type="match status" value="1"/>
</dbReference>
<dbReference type="EMBL" id="CP036273">
    <property type="protein sequence ID" value="QDU20865.1"/>
    <property type="molecule type" value="Genomic_DNA"/>
</dbReference>
<accession>A0A517XTN9</accession>
<organism evidence="6 7">
    <name type="scientific">Urbifossiella limnaea</name>
    <dbReference type="NCBI Taxonomy" id="2528023"/>
    <lineage>
        <taxon>Bacteria</taxon>
        <taxon>Pseudomonadati</taxon>
        <taxon>Planctomycetota</taxon>
        <taxon>Planctomycetia</taxon>
        <taxon>Gemmatales</taxon>
        <taxon>Gemmataceae</taxon>
        <taxon>Urbifossiella</taxon>
    </lineage>
</organism>
<keyword evidence="3 4" id="KW-0408">Iron</keyword>
<dbReference type="OrthoDB" id="9809746at2"/>
<sequence>MTLPRALLALGVAVAGTVTGTTQDAKQPATPGKVSFYKDVRPLFAQHCNGCHQPAKAQGGYVMTAFPDLFKAGERGKAGVVAGNADKSYLLELVRGHNGKAEMPKNRDPLAAPQVKLIADWIAQGATDDTPASAKEALIDMANPPKYAAPPVVTSLAFDPQGDFLAVAGFHEVLLYSGKDYKLSSRLVGISERINAVAFSPNGERLAVAGGAPGRFGEVQVWNHKRDDLVVSAPVTFDTVYGVSWSPDGKTVAFGCIDNTVRAIDTATGKQTLQMGTHTDWVLGTVFSQDGQHLVSVSRDMSLRLTEVPTQRFVDNVTSITPGGLRGGLMAVDRRPMKDKKMQKVPEDTPGVPPKVYDELIIGGADGTPRLYKMHREVKRQIGDDANKLREYEKMPGRISGLAFNADGKLFAAASSLDGKGEVRVYDTDTGKKVVCEGVSGPAYAVAWHPDGKSIASAGFDGTVWLHDPATGKLLKSFVVRPTAAAASR</sequence>
<evidence type="ECO:0000313" key="6">
    <source>
        <dbReference type="EMBL" id="QDU20865.1"/>
    </source>
</evidence>
<dbReference type="PANTHER" id="PTHR19879:SF9">
    <property type="entry name" value="TRANSCRIPTION INITIATION FACTOR TFIID SUBUNIT 5"/>
    <property type="match status" value="1"/>
</dbReference>
<dbReference type="GO" id="GO:0009055">
    <property type="term" value="F:electron transfer activity"/>
    <property type="evidence" value="ECO:0007669"/>
    <property type="project" value="InterPro"/>
</dbReference>
<keyword evidence="7" id="KW-1185">Reference proteome</keyword>
<protein>
    <submittedName>
        <fullName evidence="6">Translocation protein TolB</fullName>
    </submittedName>
</protein>
<dbReference type="PANTHER" id="PTHR19879">
    <property type="entry name" value="TRANSCRIPTION INITIATION FACTOR TFIID"/>
    <property type="match status" value="1"/>
</dbReference>
<dbReference type="KEGG" id="uli:ETAA1_28270"/>
<dbReference type="InterPro" id="IPR015943">
    <property type="entry name" value="WD40/YVTN_repeat-like_dom_sf"/>
</dbReference>
<dbReference type="SUPFAM" id="SSF50978">
    <property type="entry name" value="WD40 repeat-like"/>
    <property type="match status" value="1"/>
</dbReference>
<gene>
    <name evidence="6" type="ORF">ETAA1_28270</name>
</gene>
<dbReference type="InterPro" id="IPR036909">
    <property type="entry name" value="Cyt_c-like_dom_sf"/>
</dbReference>
<dbReference type="SMART" id="SM00320">
    <property type="entry name" value="WD40"/>
    <property type="match status" value="6"/>
</dbReference>
<dbReference type="GO" id="GO:0046872">
    <property type="term" value="F:metal ion binding"/>
    <property type="evidence" value="ECO:0007669"/>
    <property type="project" value="UniProtKB-KW"/>
</dbReference>
<dbReference type="InterPro" id="IPR009056">
    <property type="entry name" value="Cyt_c-like_dom"/>
</dbReference>